<dbReference type="Pfam" id="PF20306">
    <property type="entry name" value="Sp-DndD"/>
    <property type="match status" value="1"/>
</dbReference>
<name>A0ABW4LYL1_9BACI</name>
<dbReference type="RefSeq" id="WP_377930752.1">
    <property type="nucleotide sequence ID" value="NZ_JBHUEM010000055.1"/>
</dbReference>
<sequence>MSNIKDQELELLAKVSKENNIPIKLVHTLLKTAEKFSYENQSASARKKEYLNLINFHRKQVKGDQ</sequence>
<comment type="caution">
    <text evidence="1">The sequence shown here is derived from an EMBL/GenBank/DDBJ whole genome shotgun (WGS) entry which is preliminary data.</text>
</comment>
<gene>
    <name evidence="1" type="ORF">ACFSCX_23810</name>
</gene>
<dbReference type="EMBL" id="JBHUEM010000055">
    <property type="protein sequence ID" value="MFD1739512.1"/>
    <property type="molecule type" value="Genomic_DNA"/>
</dbReference>
<reference evidence="2" key="1">
    <citation type="journal article" date="2019" name="Int. J. Syst. Evol. Microbiol.">
        <title>The Global Catalogue of Microorganisms (GCM) 10K type strain sequencing project: providing services to taxonomists for standard genome sequencing and annotation.</title>
        <authorList>
            <consortium name="The Broad Institute Genomics Platform"/>
            <consortium name="The Broad Institute Genome Sequencing Center for Infectious Disease"/>
            <person name="Wu L."/>
            <person name="Ma J."/>
        </authorList>
    </citation>
    <scope>NUCLEOTIDE SEQUENCE [LARGE SCALE GENOMIC DNA]</scope>
    <source>
        <strain evidence="2">CCUG 49339</strain>
    </source>
</reference>
<evidence type="ECO:0000313" key="1">
    <source>
        <dbReference type="EMBL" id="MFD1739512.1"/>
    </source>
</evidence>
<organism evidence="1 2">
    <name type="scientific">Bacillus salitolerans</name>
    <dbReference type="NCBI Taxonomy" id="1437434"/>
    <lineage>
        <taxon>Bacteria</taxon>
        <taxon>Bacillati</taxon>
        <taxon>Bacillota</taxon>
        <taxon>Bacilli</taxon>
        <taxon>Bacillales</taxon>
        <taxon>Bacillaceae</taxon>
        <taxon>Bacillus</taxon>
    </lineage>
</organism>
<keyword evidence="2" id="KW-1185">Reference proteome</keyword>
<protein>
    <submittedName>
        <fullName evidence="1">DNA modification system-associated small protein</fullName>
    </submittedName>
</protein>
<accession>A0ABW4LYL1</accession>
<proteinExistence type="predicted"/>
<dbReference type="InterPro" id="IPR046882">
    <property type="entry name" value="Sp-DndD"/>
</dbReference>
<dbReference type="Proteomes" id="UP001597214">
    <property type="component" value="Unassembled WGS sequence"/>
</dbReference>
<evidence type="ECO:0000313" key="2">
    <source>
        <dbReference type="Proteomes" id="UP001597214"/>
    </source>
</evidence>